<dbReference type="Pfam" id="PF01966">
    <property type="entry name" value="HD"/>
    <property type="match status" value="1"/>
</dbReference>
<dbReference type="HAMAP" id="MF_01212">
    <property type="entry name" value="dGTPase_type2"/>
    <property type="match status" value="1"/>
</dbReference>
<dbReference type="FunCoup" id="C8XHB4">
    <property type="interactions" value="30"/>
</dbReference>
<dbReference type="InterPro" id="IPR006261">
    <property type="entry name" value="dGTPase"/>
</dbReference>
<feature type="domain" description="HD" evidence="3">
    <location>
        <begin position="77"/>
        <end position="223"/>
    </location>
</feature>
<evidence type="ECO:0000313" key="5">
    <source>
        <dbReference type="Proteomes" id="UP000002218"/>
    </source>
</evidence>
<proteinExistence type="inferred from homology"/>
<dbReference type="eggNOG" id="COG0232">
    <property type="taxonomic scope" value="Bacteria"/>
</dbReference>
<dbReference type="Pfam" id="PF13286">
    <property type="entry name" value="HD_assoc"/>
    <property type="match status" value="1"/>
</dbReference>
<dbReference type="NCBIfam" id="TIGR00277">
    <property type="entry name" value="HDIG"/>
    <property type="match status" value="1"/>
</dbReference>
<dbReference type="InParanoid" id="C8XHB4"/>
<dbReference type="Proteomes" id="UP000002218">
    <property type="component" value="Chromosome"/>
</dbReference>
<reference evidence="4 5" key="2">
    <citation type="journal article" date="2010" name="Stand. Genomic Sci.">
        <title>Complete genome sequence of Nakamurella multipartita type strain (Y-104).</title>
        <authorList>
            <person name="Tice H."/>
            <person name="Mayilraj S."/>
            <person name="Sims D."/>
            <person name="Lapidus A."/>
            <person name="Nolan M."/>
            <person name="Lucas S."/>
            <person name="Glavina Del Rio T."/>
            <person name="Copeland A."/>
            <person name="Cheng J.F."/>
            <person name="Meincke L."/>
            <person name="Bruce D."/>
            <person name="Goodwin L."/>
            <person name="Pitluck S."/>
            <person name="Ivanova N."/>
            <person name="Mavromatis K."/>
            <person name="Ovchinnikova G."/>
            <person name="Pati A."/>
            <person name="Chen A."/>
            <person name="Palaniappan K."/>
            <person name="Land M."/>
            <person name="Hauser L."/>
            <person name="Chang Y.J."/>
            <person name="Jeffries C.D."/>
            <person name="Detter J.C."/>
            <person name="Brettin T."/>
            <person name="Rohde M."/>
            <person name="Goker M."/>
            <person name="Bristow J."/>
            <person name="Eisen J.A."/>
            <person name="Markowitz V."/>
            <person name="Hugenholtz P."/>
            <person name="Kyrpides N.C."/>
            <person name="Klenk H.P."/>
            <person name="Chen F."/>
        </authorList>
    </citation>
    <scope>NUCLEOTIDE SEQUENCE [LARGE SCALE GENOMIC DNA]</scope>
    <source>
        <strain evidence="5">ATCC 700099 / DSM 44233 / CIP 104796 / JCM 9543 / NBRC 105858 / Y-104</strain>
    </source>
</reference>
<dbReference type="InterPro" id="IPR050135">
    <property type="entry name" value="dGTPase-like"/>
</dbReference>
<keyword evidence="1 2" id="KW-0378">Hydrolase</keyword>
<comment type="similarity">
    <text evidence="2">Belongs to the dGTPase family. Type 2 subfamily.</text>
</comment>
<dbReference type="InterPro" id="IPR003607">
    <property type="entry name" value="HD/PDEase_dom"/>
</dbReference>
<dbReference type="GO" id="GO:0006203">
    <property type="term" value="P:dGTP catabolic process"/>
    <property type="evidence" value="ECO:0007669"/>
    <property type="project" value="TreeGrafter"/>
</dbReference>
<evidence type="ECO:0000259" key="3">
    <source>
        <dbReference type="PROSITE" id="PS51831"/>
    </source>
</evidence>
<keyword evidence="5" id="KW-1185">Reference proteome</keyword>
<dbReference type="HOGENOM" id="CLU_028163_0_1_11"/>
<reference evidence="5" key="1">
    <citation type="submission" date="2009-09" db="EMBL/GenBank/DDBJ databases">
        <title>The complete genome of Nakamurella multipartita DSM 44233.</title>
        <authorList>
            <consortium name="US DOE Joint Genome Institute (JGI-PGF)"/>
            <person name="Lucas S."/>
            <person name="Copeland A."/>
            <person name="Lapidus A."/>
            <person name="Glavina del Rio T."/>
            <person name="Dalin E."/>
            <person name="Tice H."/>
            <person name="Bruce D."/>
            <person name="Goodwin L."/>
            <person name="Pitluck S."/>
            <person name="Kyrpides N."/>
            <person name="Mavromatis K."/>
            <person name="Ivanova N."/>
            <person name="Ovchinnikova G."/>
            <person name="Sims D."/>
            <person name="Meincke L."/>
            <person name="Brettin T."/>
            <person name="Detter J.C."/>
            <person name="Han C."/>
            <person name="Larimer F."/>
            <person name="Land M."/>
            <person name="Hauser L."/>
            <person name="Markowitz V."/>
            <person name="Cheng J.-F."/>
            <person name="Hugenholtz P."/>
            <person name="Woyke T."/>
            <person name="Wu D."/>
            <person name="Klenk H.-P."/>
            <person name="Eisen J.A."/>
        </authorList>
    </citation>
    <scope>NUCLEOTIDE SEQUENCE [LARGE SCALE GENOMIC DNA]</scope>
    <source>
        <strain evidence="5">ATCC 700099 / DSM 44233 / CIP 104796 / JCM 9543 / NBRC 105858 / Y-104</strain>
    </source>
</reference>
<dbReference type="OrthoDB" id="9803619at2"/>
<organism evidence="4 5">
    <name type="scientific">Nakamurella multipartita (strain ATCC 700099 / DSM 44233 / CIP 104796 / JCM 9543 / NBRC 105858 / Y-104)</name>
    <name type="common">Microsphaera multipartita</name>
    <dbReference type="NCBI Taxonomy" id="479431"/>
    <lineage>
        <taxon>Bacteria</taxon>
        <taxon>Bacillati</taxon>
        <taxon>Actinomycetota</taxon>
        <taxon>Actinomycetes</taxon>
        <taxon>Nakamurellales</taxon>
        <taxon>Nakamurellaceae</taxon>
        <taxon>Nakamurella</taxon>
    </lineage>
</organism>
<dbReference type="NCBIfam" id="NF002829">
    <property type="entry name" value="PRK03007.1"/>
    <property type="match status" value="1"/>
</dbReference>
<dbReference type="KEGG" id="nml:Namu_1931"/>
<dbReference type="NCBIfam" id="TIGR01353">
    <property type="entry name" value="dGTP_triPase"/>
    <property type="match status" value="1"/>
</dbReference>
<dbReference type="PROSITE" id="PS51831">
    <property type="entry name" value="HD"/>
    <property type="match status" value="1"/>
</dbReference>
<evidence type="ECO:0000256" key="2">
    <source>
        <dbReference type="HAMAP-Rule" id="MF_01212"/>
    </source>
</evidence>
<dbReference type="InterPro" id="IPR006675">
    <property type="entry name" value="HDIG_dom"/>
</dbReference>
<sequence>MLAASETPASPGYDAYDLMRRLAELPKTAPLPGTADAGGRSPFARDRARVLHSKSFRRLAGKTQVVAPDEEGVPRTRLTHSLEVAQIAREIGAQLGCDPDLVDLAGLAHDIGHPPFGHNGEAALDRIGAAAGGFEANAQNLRLLARLEPKVVAVDGRPGGLNLTRAALDAVIKYPWSRPAGGGKFGVYADEQAVFGWVRESAPGTRRCLEAQVMDWADDVAYSVHDVEDGLDAGRIDLTRLADPDERDAVCAAARPYSDESTDDLRTVLDDLLALPAVAGRGQYPPGALADAAVKAMTSELTGRFCTGAIAATRAAAGDGPLLRYRADLQVPRRLRAEVAVLKAVAGRYVIADPSRLRAQEREQQILTDLVRVTADRGVDALDPEFRSGFAAATDDAARLRIVLDQISLLTDAQAIARHQRLRG</sequence>
<evidence type="ECO:0000256" key="1">
    <source>
        <dbReference type="ARBA" id="ARBA00022801"/>
    </source>
</evidence>
<dbReference type="CDD" id="cd00077">
    <property type="entry name" value="HDc"/>
    <property type="match status" value="1"/>
</dbReference>
<dbReference type="PANTHER" id="PTHR11373">
    <property type="entry name" value="DEOXYNUCLEOSIDE TRIPHOSPHATE TRIPHOSPHOHYDROLASE"/>
    <property type="match status" value="1"/>
</dbReference>
<dbReference type="STRING" id="479431.Namu_1931"/>
<accession>C8XHB4</accession>
<dbReference type="InterPro" id="IPR023023">
    <property type="entry name" value="dNTPase_2"/>
</dbReference>
<dbReference type="GO" id="GO:0008832">
    <property type="term" value="F:dGTPase activity"/>
    <property type="evidence" value="ECO:0007669"/>
    <property type="project" value="TreeGrafter"/>
</dbReference>
<gene>
    <name evidence="4" type="ordered locus">Namu_1931</name>
</gene>
<dbReference type="Gene3D" id="1.10.3210.10">
    <property type="entry name" value="Hypothetical protein af1432"/>
    <property type="match status" value="1"/>
</dbReference>
<dbReference type="SUPFAM" id="SSF109604">
    <property type="entry name" value="HD-domain/PDEase-like"/>
    <property type="match status" value="1"/>
</dbReference>
<dbReference type="RefSeq" id="WP_015747221.1">
    <property type="nucleotide sequence ID" value="NC_013235.1"/>
</dbReference>
<dbReference type="InterPro" id="IPR006674">
    <property type="entry name" value="HD_domain"/>
</dbReference>
<name>C8XHB4_NAKMY</name>
<evidence type="ECO:0000313" key="4">
    <source>
        <dbReference type="EMBL" id="ACV78320.1"/>
    </source>
</evidence>
<dbReference type="InterPro" id="IPR026875">
    <property type="entry name" value="PHydrolase_assoc_dom"/>
</dbReference>
<protein>
    <recommendedName>
        <fullName evidence="2">Deoxyguanosinetriphosphate triphosphohydrolase-like protein</fullName>
    </recommendedName>
</protein>
<dbReference type="PANTHER" id="PTHR11373:SF32">
    <property type="entry name" value="DEOXYGUANOSINETRIPHOSPHATE TRIPHOSPHOHYDROLASE"/>
    <property type="match status" value="1"/>
</dbReference>
<dbReference type="SMART" id="SM00471">
    <property type="entry name" value="HDc"/>
    <property type="match status" value="1"/>
</dbReference>
<dbReference type="AlphaFoldDB" id="C8XHB4"/>
<dbReference type="EMBL" id="CP001737">
    <property type="protein sequence ID" value="ACV78320.1"/>
    <property type="molecule type" value="Genomic_DNA"/>
</dbReference>